<name>A0A6D2L691_9BRAS</name>
<evidence type="ECO:0000313" key="1">
    <source>
        <dbReference type="EMBL" id="CAA7055094.1"/>
    </source>
</evidence>
<evidence type="ECO:0008006" key="3">
    <source>
        <dbReference type="Google" id="ProtNLM"/>
    </source>
</evidence>
<dbReference type="SUPFAM" id="SSF56672">
    <property type="entry name" value="DNA/RNA polymerases"/>
    <property type="match status" value="1"/>
</dbReference>
<sequence>MHLPTVSDFSLLKRILQYIKGTISLGLHIKKDKELTLHAFCDSDYAGCKDTRRSTSGFCTMLDSNLISWSAKRQQTVSKSSTEAEYRSLTATAQELTWLSFLLRDLGIEQQHAMVLKCDNLSAVYLSTNPALHSRTKHFDTDYHYVREQVALGLIETQHVPAEQQLADVFKKSLPKKLFTCASNLV</sequence>
<reference evidence="1" key="1">
    <citation type="submission" date="2020-01" db="EMBL/GenBank/DDBJ databases">
        <authorList>
            <person name="Mishra B."/>
        </authorList>
    </citation>
    <scope>NUCLEOTIDE SEQUENCE [LARGE SCALE GENOMIC DNA]</scope>
</reference>
<organism evidence="1 2">
    <name type="scientific">Microthlaspi erraticum</name>
    <dbReference type="NCBI Taxonomy" id="1685480"/>
    <lineage>
        <taxon>Eukaryota</taxon>
        <taxon>Viridiplantae</taxon>
        <taxon>Streptophyta</taxon>
        <taxon>Embryophyta</taxon>
        <taxon>Tracheophyta</taxon>
        <taxon>Spermatophyta</taxon>
        <taxon>Magnoliopsida</taxon>
        <taxon>eudicotyledons</taxon>
        <taxon>Gunneridae</taxon>
        <taxon>Pentapetalae</taxon>
        <taxon>rosids</taxon>
        <taxon>malvids</taxon>
        <taxon>Brassicales</taxon>
        <taxon>Brassicaceae</taxon>
        <taxon>Coluteocarpeae</taxon>
        <taxon>Microthlaspi</taxon>
    </lineage>
</organism>
<proteinExistence type="predicted"/>
<dbReference type="OrthoDB" id="1935999at2759"/>
<evidence type="ECO:0000313" key="2">
    <source>
        <dbReference type="Proteomes" id="UP000467841"/>
    </source>
</evidence>
<gene>
    <name evidence="1" type="ORF">MERR_LOCUS42330</name>
</gene>
<dbReference type="PANTHER" id="PTHR11439:SF524">
    <property type="entry name" value="RNA-DIRECTED DNA POLYMERASE, PROTEIN KINASE RLK-PELLE-DLSV FAMILY"/>
    <property type="match status" value="1"/>
</dbReference>
<dbReference type="Proteomes" id="UP000467841">
    <property type="component" value="Unassembled WGS sequence"/>
</dbReference>
<dbReference type="CDD" id="cd09272">
    <property type="entry name" value="RNase_HI_RT_Ty1"/>
    <property type="match status" value="1"/>
</dbReference>
<keyword evidence="2" id="KW-1185">Reference proteome</keyword>
<accession>A0A6D2L691</accession>
<dbReference type="PANTHER" id="PTHR11439">
    <property type="entry name" value="GAG-POL-RELATED RETROTRANSPOSON"/>
    <property type="match status" value="1"/>
</dbReference>
<dbReference type="AlphaFoldDB" id="A0A6D2L691"/>
<comment type="caution">
    <text evidence="1">The sequence shown here is derived from an EMBL/GenBank/DDBJ whole genome shotgun (WGS) entry which is preliminary data.</text>
</comment>
<dbReference type="EMBL" id="CACVBM020001606">
    <property type="protein sequence ID" value="CAA7055094.1"/>
    <property type="molecule type" value="Genomic_DNA"/>
</dbReference>
<protein>
    <recommendedName>
        <fullName evidence="3">Reverse transcriptase Ty1/copia-type domain-containing protein</fullName>
    </recommendedName>
</protein>
<dbReference type="InterPro" id="IPR043502">
    <property type="entry name" value="DNA/RNA_pol_sf"/>
</dbReference>